<dbReference type="GO" id="GO:0003676">
    <property type="term" value="F:nucleic acid binding"/>
    <property type="evidence" value="ECO:0007669"/>
    <property type="project" value="InterPro"/>
</dbReference>
<dbReference type="Gene3D" id="3.30.420.10">
    <property type="entry name" value="Ribonuclease H-like superfamily/Ribonuclease H"/>
    <property type="match status" value="1"/>
</dbReference>
<evidence type="ECO:0000313" key="4">
    <source>
        <dbReference type="WBParaSite" id="SPAL_0000004600.1"/>
    </source>
</evidence>
<accession>A0A0N5B1U5</accession>
<dbReference type="InterPro" id="IPR036397">
    <property type="entry name" value="RNaseH_sf"/>
</dbReference>
<dbReference type="PANTHER" id="PTHR37984:SF8">
    <property type="entry name" value="CCHC-TYPE DOMAIN-CONTAINING PROTEIN"/>
    <property type="match status" value="1"/>
</dbReference>
<evidence type="ECO:0000256" key="1">
    <source>
        <dbReference type="SAM" id="MobiDB-lite"/>
    </source>
</evidence>
<dbReference type="InterPro" id="IPR001584">
    <property type="entry name" value="Integrase_cat-core"/>
</dbReference>
<dbReference type="InterPro" id="IPR012337">
    <property type="entry name" value="RNaseH-like_sf"/>
</dbReference>
<proteinExistence type="predicted"/>
<keyword evidence="3" id="KW-1185">Reference proteome</keyword>
<protein>
    <submittedName>
        <fullName evidence="4">Integrase catalytic domain-containing protein</fullName>
    </submittedName>
</protein>
<reference evidence="4" key="1">
    <citation type="submission" date="2017-02" db="UniProtKB">
        <authorList>
            <consortium name="WormBaseParasite"/>
        </authorList>
    </citation>
    <scope>IDENTIFICATION</scope>
</reference>
<dbReference type="Proteomes" id="UP000046392">
    <property type="component" value="Unplaced"/>
</dbReference>
<dbReference type="SUPFAM" id="SSF53098">
    <property type="entry name" value="Ribonuclease H-like"/>
    <property type="match status" value="1"/>
</dbReference>
<feature type="region of interest" description="Disordered" evidence="1">
    <location>
        <begin position="267"/>
        <end position="294"/>
    </location>
</feature>
<feature type="compositionally biased region" description="Acidic residues" evidence="1">
    <location>
        <begin position="276"/>
        <end position="288"/>
    </location>
</feature>
<dbReference type="PANTHER" id="PTHR37984">
    <property type="entry name" value="PROTEIN CBG26694"/>
    <property type="match status" value="1"/>
</dbReference>
<dbReference type="GO" id="GO:0015074">
    <property type="term" value="P:DNA integration"/>
    <property type="evidence" value="ECO:0007669"/>
    <property type="project" value="InterPro"/>
</dbReference>
<evidence type="ECO:0000313" key="3">
    <source>
        <dbReference type="Proteomes" id="UP000046392"/>
    </source>
</evidence>
<dbReference type="InterPro" id="IPR050951">
    <property type="entry name" value="Retrovirus_Pol_polyprotein"/>
</dbReference>
<dbReference type="PROSITE" id="PS50994">
    <property type="entry name" value="INTEGRASE"/>
    <property type="match status" value="1"/>
</dbReference>
<organism evidence="3 4">
    <name type="scientific">Strongyloides papillosus</name>
    <name type="common">Intestinal threadworm</name>
    <dbReference type="NCBI Taxonomy" id="174720"/>
    <lineage>
        <taxon>Eukaryota</taxon>
        <taxon>Metazoa</taxon>
        <taxon>Ecdysozoa</taxon>
        <taxon>Nematoda</taxon>
        <taxon>Chromadorea</taxon>
        <taxon>Rhabditida</taxon>
        <taxon>Tylenchina</taxon>
        <taxon>Panagrolaimomorpha</taxon>
        <taxon>Strongyloidoidea</taxon>
        <taxon>Strongyloididae</taxon>
        <taxon>Strongyloides</taxon>
    </lineage>
</organism>
<evidence type="ECO:0000259" key="2">
    <source>
        <dbReference type="PROSITE" id="PS50994"/>
    </source>
</evidence>
<feature type="domain" description="Integrase catalytic" evidence="2">
    <location>
        <begin position="13"/>
        <end position="174"/>
    </location>
</feature>
<sequence>MENCRNRNQIIIPWPIPIMARERVHGDIFFFESRTFLVLTCAYSNFVAIYHLNSIFTSELVKKIDWYINIYSLIRILITDGGTQFRSEEFQNSMIDRNIIHRLSIAYRSCSNDIVEKSIQTIKQILKKARSDGMSLQNSLILAADAVNNLLKGENTTARQLFLNKPSLDVDIVLKYCPYETPFKKYCWFNYDKTSPWRESKVISKISKSLFKIKFEDKFHIRTIDSIKFKKSEKEELASLPEKINSNNDVLGDNVLNDDDLKKDDLNINDSKNDLPMDDDPKDDDSNDDALSIGALSDISKSSTKTATDMMIEKNNKGLIASQKDVLK</sequence>
<dbReference type="AlphaFoldDB" id="A0A0N5B1U5"/>
<dbReference type="WBParaSite" id="SPAL_0000004600.1">
    <property type="protein sequence ID" value="SPAL_0000004600.1"/>
    <property type="gene ID" value="SPAL_0000004600"/>
</dbReference>
<dbReference type="STRING" id="174720.A0A0N5B1U5"/>
<name>A0A0N5B1U5_STREA</name>